<dbReference type="PROSITE" id="PS01036">
    <property type="entry name" value="HSP70_3"/>
    <property type="match status" value="1"/>
</dbReference>
<dbReference type="InterPro" id="IPR013087">
    <property type="entry name" value="Znf_C2H2_type"/>
</dbReference>
<dbReference type="FunFam" id="3.90.640.10:FF:000003">
    <property type="entry name" value="Molecular chaperone DnaK"/>
    <property type="match status" value="1"/>
</dbReference>
<name>A0A345E856_9EURY</name>
<evidence type="ECO:0000256" key="3">
    <source>
        <dbReference type="ARBA" id="ARBA00022840"/>
    </source>
</evidence>
<dbReference type="PROSITE" id="PS00028">
    <property type="entry name" value="ZINC_FINGER_C2H2_1"/>
    <property type="match status" value="2"/>
</dbReference>
<proteinExistence type="inferred from homology"/>
<dbReference type="SMART" id="SM00355">
    <property type="entry name" value="ZnF_C2H2"/>
    <property type="match status" value="2"/>
</dbReference>
<keyword evidence="4" id="KW-0143">Chaperone</keyword>
<organism evidence="8 9">
    <name type="scientific">Haloplanus rubicundus</name>
    <dbReference type="NCBI Taxonomy" id="1547898"/>
    <lineage>
        <taxon>Archaea</taxon>
        <taxon>Methanobacteriati</taxon>
        <taxon>Methanobacteriota</taxon>
        <taxon>Stenosarchaea group</taxon>
        <taxon>Halobacteria</taxon>
        <taxon>Halobacteriales</taxon>
        <taxon>Haloferacaceae</taxon>
        <taxon>Haloplanus</taxon>
    </lineage>
</organism>
<dbReference type="InterPro" id="IPR029047">
    <property type="entry name" value="HSP70_peptide-bd_sf"/>
</dbReference>
<dbReference type="FunFam" id="3.30.420.40:FF:000071">
    <property type="entry name" value="Molecular chaperone DnaK"/>
    <property type="match status" value="1"/>
</dbReference>
<keyword evidence="2 5" id="KW-0547">Nucleotide-binding</keyword>
<evidence type="ECO:0000256" key="6">
    <source>
        <dbReference type="SAM" id="MobiDB-lite"/>
    </source>
</evidence>
<feature type="region of interest" description="Disordered" evidence="6">
    <location>
        <begin position="546"/>
        <end position="582"/>
    </location>
</feature>
<dbReference type="Pfam" id="PF00012">
    <property type="entry name" value="HSP70"/>
    <property type="match status" value="2"/>
</dbReference>
<gene>
    <name evidence="8" type="ORF">DU484_00085</name>
</gene>
<dbReference type="RefSeq" id="WP_114604702.1">
    <property type="nucleotide sequence ID" value="NZ_CP031147.1"/>
</dbReference>
<accession>A0A345E856</accession>
<dbReference type="GO" id="GO:0005524">
    <property type="term" value="F:ATP binding"/>
    <property type="evidence" value="ECO:0007669"/>
    <property type="project" value="UniProtKB-KW"/>
</dbReference>
<dbReference type="KEGG" id="haq:DU484_00085"/>
<keyword evidence="8" id="KW-0614">Plasmid</keyword>
<protein>
    <submittedName>
        <fullName evidence="8">Hsp70 family protein</fullName>
    </submittedName>
</protein>
<dbReference type="InterPro" id="IPR043129">
    <property type="entry name" value="ATPase_NBD"/>
</dbReference>
<evidence type="ECO:0000256" key="1">
    <source>
        <dbReference type="ARBA" id="ARBA00007381"/>
    </source>
</evidence>
<dbReference type="PRINTS" id="PR00301">
    <property type="entry name" value="HEATSHOCK70"/>
</dbReference>
<dbReference type="PROSITE" id="PS00297">
    <property type="entry name" value="HSP70_1"/>
    <property type="match status" value="1"/>
</dbReference>
<dbReference type="GO" id="GO:0140662">
    <property type="term" value="F:ATP-dependent protein folding chaperone"/>
    <property type="evidence" value="ECO:0007669"/>
    <property type="project" value="InterPro"/>
</dbReference>
<dbReference type="PROSITE" id="PS00329">
    <property type="entry name" value="HSP70_2"/>
    <property type="match status" value="1"/>
</dbReference>
<comment type="similarity">
    <text evidence="1 5">Belongs to the heat shock protein 70 family.</text>
</comment>
<dbReference type="Gene3D" id="2.60.34.10">
    <property type="entry name" value="Substrate Binding Domain Of DNAk, Chain A, domain 1"/>
    <property type="match status" value="1"/>
</dbReference>
<dbReference type="Gene3D" id="3.30.420.40">
    <property type="match status" value="2"/>
</dbReference>
<dbReference type="CDD" id="cd24029">
    <property type="entry name" value="ASKHA_NBD_HSP70_DnaK_HscA_HscC"/>
    <property type="match status" value="1"/>
</dbReference>
<evidence type="ECO:0000313" key="8">
    <source>
        <dbReference type="EMBL" id="AXG08378.1"/>
    </source>
</evidence>
<dbReference type="SUPFAM" id="SSF100920">
    <property type="entry name" value="Heat shock protein 70kD (HSP70), peptide-binding domain"/>
    <property type="match status" value="1"/>
</dbReference>
<evidence type="ECO:0000256" key="2">
    <source>
        <dbReference type="ARBA" id="ARBA00022741"/>
    </source>
</evidence>
<evidence type="ECO:0000259" key="7">
    <source>
        <dbReference type="PROSITE" id="PS50157"/>
    </source>
</evidence>
<dbReference type="InterPro" id="IPR018181">
    <property type="entry name" value="Heat_shock_70_CS"/>
</dbReference>
<keyword evidence="3 5" id="KW-0067">ATP-binding</keyword>
<dbReference type="SUPFAM" id="SSF53067">
    <property type="entry name" value="Actin-like ATPase domain"/>
    <property type="match status" value="2"/>
</dbReference>
<dbReference type="AlphaFoldDB" id="A0A345E856"/>
<evidence type="ECO:0000256" key="5">
    <source>
        <dbReference type="RuleBase" id="RU003322"/>
    </source>
</evidence>
<evidence type="ECO:0000256" key="4">
    <source>
        <dbReference type="ARBA" id="ARBA00023186"/>
    </source>
</evidence>
<dbReference type="PROSITE" id="PS50157">
    <property type="entry name" value="ZINC_FINGER_C2H2_2"/>
    <property type="match status" value="1"/>
</dbReference>
<dbReference type="Gene3D" id="3.90.640.10">
    <property type="entry name" value="Actin, Chain A, domain 4"/>
    <property type="match status" value="1"/>
</dbReference>
<dbReference type="Proteomes" id="UP000252985">
    <property type="component" value="Plasmid pCBA1112-01"/>
</dbReference>
<reference evidence="8 9" key="1">
    <citation type="submission" date="2018-07" db="EMBL/GenBank/DDBJ databases">
        <title>Genome sequences of Haloplanus sp. CBA1112.</title>
        <authorList>
            <person name="Kim Y.B."/>
            <person name="Roh S.W."/>
        </authorList>
    </citation>
    <scope>NUCLEOTIDE SEQUENCE [LARGE SCALE GENOMIC DNA]</scope>
    <source>
        <strain evidence="8 9">CBA1112</strain>
        <plasmid evidence="9">pcba1112-01</plasmid>
    </source>
</reference>
<dbReference type="PANTHER" id="PTHR19375">
    <property type="entry name" value="HEAT SHOCK PROTEIN 70KDA"/>
    <property type="match status" value="1"/>
</dbReference>
<feature type="domain" description="C2H2-type" evidence="7">
    <location>
        <begin position="365"/>
        <end position="394"/>
    </location>
</feature>
<dbReference type="GeneID" id="37285329"/>
<evidence type="ECO:0000313" key="9">
    <source>
        <dbReference type="Proteomes" id="UP000252985"/>
    </source>
</evidence>
<dbReference type="Gene3D" id="3.30.160.60">
    <property type="entry name" value="Classic Zinc Finger"/>
    <property type="match status" value="1"/>
</dbReference>
<dbReference type="EMBL" id="CP031147">
    <property type="protein sequence ID" value="AXG08378.1"/>
    <property type="molecule type" value="Genomic_DNA"/>
</dbReference>
<sequence>MRIGIDLGTTRSAVSIVEAGSPELMVNNEGDRLTPSVVYFSEDGEEVRVGKRAKNKAKNNPDQVIRNAKREMGEDHAYPIDGVEPTPVDVSAEILKQLRSIAEDYGDGSEDITGAQITVPAYFTVDQKSDTRAAAKQAGFEAENIDLLHEPTAAAISHGFDKNQNGTVFVYDFGGGTLDISVMEIDENEYQILATAGDNHLGGQDFTQRLVDLLAEEIEDEEGVDPLQNDETRENLREVAEDAKISLSGHEQTEVNATMLGMVDAHPIGITERVIERSEFEDEVSDLLDDAMAPIDEALDKARIDTGDVDTVLLVGGSSQMPAVKERVKDRFGFEPTQMSDLDWAVAKGAAIMADQDGDVAGESFACPVSDCDETFELWGKLADHIDDHSQDGNDEQFTCPKGHCDASFDTKGERDRHIAEEHDIEGGGGGEGPIKTKGILGQSLGTDLGTDKMDILLPHNTVLPDEEGEVVDESAKYTTKEDNQTELPIKVYQGEHEEDRSKNEQLRDWKVAGIPELPARKPVVEVTFAVDKDGVLSVNAELVKPEESKLDDDELGKIHVEGGSADGRSGTSKQQAAGDDD</sequence>
<dbReference type="InterPro" id="IPR013126">
    <property type="entry name" value="Hsp_70_fam"/>
</dbReference>
<geneLocation type="plasmid" evidence="9">
    <name>pcba1112-01</name>
</geneLocation>